<dbReference type="InterPro" id="IPR012340">
    <property type="entry name" value="NA-bd_OB-fold"/>
</dbReference>
<dbReference type="Gene3D" id="2.40.50.140">
    <property type="entry name" value="Nucleic acid-binding proteins"/>
    <property type="match status" value="1"/>
</dbReference>
<accession>A0A0F9IP01</accession>
<dbReference type="InterPro" id="IPR005147">
    <property type="entry name" value="tRNA_synthase_B5-dom"/>
</dbReference>
<evidence type="ECO:0000256" key="2">
    <source>
        <dbReference type="ARBA" id="ARBA00017032"/>
    </source>
</evidence>
<dbReference type="FunFam" id="3.50.40.10:FF:000001">
    <property type="entry name" value="Phenylalanine--tRNA ligase beta subunit"/>
    <property type="match status" value="1"/>
</dbReference>
<dbReference type="CDD" id="cd02796">
    <property type="entry name" value="tRNA_bind_bactPheRS"/>
    <property type="match status" value="1"/>
</dbReference>
<comment type="caution">
    <text evidence="15">The sequence shown here is derived from an EMBL/GenBank/DDBJ whole genome shotgun (WGS) entry which is preliminary data.</text>
</comment>
<keyword evidence="9" id="KW-0460">Magnesium</keyword>
<evidence type="ECO:0000259" key="13">
    <source>
        <dbReference type="PROSITE" id="PS50886"/>
    </source>
</evidence>
<evidence type="ECO:0000256" key="10">
    <source>
        <dbReference type="ARBA" id="ARBA00022884"/>
    </source>
</evidence>
<dbReference type="InterPro" id="IPR002547">
    <property type="entry name" value="tRNA-bd_dom"/>
</dbReference>
<dbReference type="InterPro" id="IPR020825">
    <property type="entry name" value="Phe-tRNA_synthase-like_B3/B4"/>
</dbReference>
<organism evidence="15">
    <name type="scientific">marine sediment metagenome</name>
    <dbReference type="NCBI Taxonomy" id="412755"/>
    <lineage>
        <taxon>unclassified sequences</taxon>
        <taxon>metagenomes</taxon>
        <taxon>ecological metagenomes</taxon>
    </lineage>
</organism>
<dbReference type="NCBIfam" id="TIGR00472">
    <property type="entry name" value="pheT_bact"/>
    <property type="match status" value="1"/>
</dbReference>
<evidence type="ECO:0000256" key="6">
    <source>
        <dbReference type="ARBA" id="ARBA00022723"/>
    </source>
</evidence>
<feature type="non-terminal residue" evidence="15">
    <location>
        <position position="453"/>
    </location>
</feature>
<dbReference type="InterPro" id="IPR004532">
    <property type="entry name" value="Phe-tRNA-ligase_IIc_bsu_bact"/>
</dbReference>
<evidence type="ECO:0000256" key="1">
    <source>
        <dbReference type="ARBA" id="ARBA00004496"/>
    </source>
</evidence>
<dbReference type="SUPFAM" id="SSF50249">
    <property type="entry name" value="Nucleic acid-binding proteins"/>
    <property type="match status" value="1"/>
</dbReference>
<keyword evidence="11" id="KW-0648">Protein biosynthesis</keyword>
<feature type="domain" description="B5" evidence="14">
    <location>
        <begin position="402"/>
        <end position="453"/>
    </location>
</feature>
<name>A0A0F9IP01_9ZZZZ</name>
<evidence type="ECO:0000256" key="11">
    <source>
        <dbReference type="ARBA" id="ARBA00022917"/>
    </source>
</evidence>
<keyword evidence="10" id="KW-0694">RNA-binding</keyword>
<dbReference type="InterPro" id="IPR045060">
    <property type="entry name" value="Phe-tRNA-ligase_IIc_bsu"/>
</dbReference>
<keyword evidence="5" id="KW-0436">Ligase</keyword>
<dbReference type="GO" id="GO:0006432">
    <property type="term" value="P:phenylalanyl-tRNA aminoacylation"/>
    <property type="evidence" value="ECO:0007669"/>
    <property type="project" value="InterPro"/>
</dbReference>
<dbReference type="Gene3D" id="3.30.56.10">
    <property type="match status" value="2"/>
</dbReference>
<dbReference type="EMBL" id="LAZR01011954">
    <property type="protein sequence ID" value="KKM51168.1"/>
    <property type="molecule type" value="Genomic_DNA"/>
</dbReference>
<proteinExistence type="predicted"/>
<dbReference type="PANTHER" id="PTHR10947:SF0">
    <property type="entry name" value="PHENYLALANINE--TRNA LIGASE BETA SUBUNIT"/>
    <property type="match status" value="1"/>
</dbReference>
<evidence type="ECO:0000259" key="14">
    <source>
        <dbReference type="PROSITE" id="PS51483"/>
    </source>
</evidence>
<keyword evidence="7" id="KW-0547">Nucleotide-binding</keyword>
<keyword evidence="12" id="KW-0030">Aminoacyl-tRNA synthetase</keyword>
<dbReference type="AlphaFoldDB" id="A0A0F9IP01"/>
<dbReference type="NCBIfam" id="NF045760">
    <property type="entry name" value="YtpR"/>
    <property type="match status" value="1"/>
</dbReference>
<dbReference type="FunFam" id="2.40.50.140:FF:000045">
    <property type="entry name" value="Phenylalanine--tRNA ligase beta subunit"/>
    <property type="match status" value="1"/>
</dbReference>
<sequence>MRVSLDWLQDYIDTSDISADELAEKLDLSGTEVENIIKQGAGLDNIVVAQIKKIKPHPNADKLVLCDTFDGKETSQIVCGAKNMKEGDKVALTKPGAKLPNGMEIKKAKIRGESSSGMLASEIELGFGEDASGVMIIDEKLKPGQALDKALDLSDTILELEITPNRPDLMSMIGMAREIGAILGRDFKIPSIKIKESDKAATDVAKVDIKDADLNPRYIAKMITGVKVDESPQWMKKRLLAAGARPINNLVDITNYVLFETGQPLHAFDYDLLEGGQIIVRRAKAKEQMTTLDDVERKLETDNLVIADKKKAVALAGVMGGARTEVNDKTQNVLLESAYFKPQNIGKTSRSLGLISESSIRFERGIDPNNTDYAADRAAQLMQGVAGGTVLKGSVDVYPKPIKERKLKMRPARANSVLGIDLPAKKMEKTLSSLKLDVSLSNKELKVSVPTFR</sequence>
<dbReference type="GO" id="GO:0000287">
    <property type="term" value="F:magnesium ion binding"/>
    <property type="evidence" value="ECO:0007669"/>
    <property type="project" value="InterPro"/>
</dbReference>
<dbReference type="Pfam" id="PF03483">
    <property type="entry name" value="B3_4"/>
    <property type="match status" value="1"/>
</dbReference>
<gene>
    <name evidence="15" type="ORF">LCGC14_1555740</name>
</gene>
<dbReference type="GO" id="GO:0009328">
    <property type="term" value="C:phenylalanine-tRNA ligase complex"/>
    <property type="evidence" value="ECO:0007669"/>
    <property type="project" value="TreeGrafter"/>
</dbReference>
<evidence type="ECO:0000313" key="15">
    <source>
        <dbReference type="EMBL" id="KKM51168.1"/>
    </source>
</evidence>
<keyword evidence="8" id="KW-0067">ATP-binding</keyword>
<dbReference type="InterPro" id="IPR005146">
    <property type="entry name" value="B3/B4_tRNA-bd"/>
</dbReference>
<keyword evidence="3" id="KW-0963">Cytoplasm</keyword>
<dbReference type="Pfam" id="PF03484">
    <property type="entry name" value="B5"/>
    <property type="match status" value="1"/>
</dbReference>
<keyword evidence="4" id="KW-0820">tRNA-binding</keyword>
<evidence type="ECO:0000256" key="4">
    <source>
        <dbReference type="ARBA" id="ARBA00022555"/>
    </source>
</evidence>
<dbReference type="SUPFAM" id="SSF56037">
    <property type="entry name" value="PheT/TilS domain"/>
    <property type="match status" value="1"/>
</dbReference>
<dbReference type="SMART" id="SM00873">
    <property type="entry name" value="B3_4"/>
    <property type="match status" value="1"/>
</dbReference>
<evidence type="ECO:0000256" key="5">
    <source>
        <dbReference type="ARBA" id="ARBA00022598"/>
    </source>
</evidence>
<dbReference type="GO" id="GO:0005524">
    <property type="term" value="F:ATP binding"/>
    <property type="evidence" value="ECO:0007669"/>
    <property type="project" value="UniProtKB-KW"/>
</dbReference>
<dbReference type="PANTHER" id="PTHR10947">
    <property type="entry name" value="PHENYLALANYL-TRNA SYNTHETASE BETA CHAIN AND LEUCINE-RICH REPEAT-CONTAINING PROTEIN 47"/>
    <property type="match status" value="1"/>
</dbReference>
<keyword evidence="6" id="KW-0479">Metal-binding</keyword>
<evidence type="ECO:0000256" key="8">
    <source>
        <dbReference type="ARBA" id="ARBA00022840"/>
    </source>
</evidence>
<evidence type="ECO:0000256" key="7">
    <source>
        <dbReference type="ARBA" id="ARBA00022741"/>
    </source>
</evidence>
<dbReference type="PROSITE" id="PS50886">
    <property type="entry name" value="TRBD"/>
    <property type="match status" value="1"/>
</dbReference>
<protein>
    <recommendedName>
        <fullName evidence="2">Phenylalanine--tRNA ligase beta subunit</fullName>
    </recommendedName>
</protein>
<dbReference type="GO" id="GO:0004826">
    <property type="term" value="F:phenylalanine-tRNA ligase activity"/>
    <property type="evidence" value="ECO:0007669"/>
    <property type="project" value="InterPro"/>
</dbReference>
<reference evidence="15" key="1">
    <citation type="journal article" date="2015" name="Nature">
        <title>Complex archaea that bridge the gap between prokaryotes and eukaryotes.</title>
        <authorList>
            <person name="Spang A."/>
            <person name="Saw J.H."/>
            <person name="Jorgensen S.L."/>
            <person name="Zaremba-Niedzwiedzka K."/>
            <person name="Martijn J."/>
            <person name="Lind A.E."/>
            <person name="van Eijk R."/>
            <person name="Schleper C."/>
            <person name="Guy L."/>
            <person name="Ettema T.J."/>
        </authorList>
    </citation>
    <scope>NUCLEOTIDE SEQUENCE</scope>
</reference>
<dbReference type="InterPro" id="IPR033714">
    <property type="entry name" value="tRNA_bind_bactPheRS"/>
</dbReference>
<dbReference type="GO" id="GO:0000049">
    <property type="term" value="F:tRNA binding"/>
    <property type="evidence" value="ECO:0007669"/>
    <property type="project" value="UniProtKB-KW"/>
</dbReference>
<dbReference type="Gene3D" id="3.50.40.10">
    <property type="entry name" value="Phenylalanyl-trna Synthetase, Chain B, domain 3"/>
    <property type="match status" value="1"/>
</dbReference>
<feature type="domain" description="TRNA-binding" evidence="13">
    <location>
        <begin position="40"/>
        <end position="148"/>
    </location>
</feature>
<evidence type="ECO:0000256" key="9">
    <source>
        <dbReference type="ARBA" id="ARBA00022842"/>
    </source>
</evidence>
<evidence type="ECO:0000256" key="3">
    <source>
        <dbReference type="ARBA" id="ARBA00022490"/>
    </source>
</evidence>
<dbReference type="Pfam" id="PF01588">
    <property type="entry name" value="tRNA_bind"/>
    <property type="match status" value="1"/>
</dbReference>
<comment type="subcellular location">
    <subcellularLocation>
        <location evidence="1">Cytoplasm</location>
    </subcellularLocation>
</comment>
<dbReference type="PROSITE" id="PS51483">
    <property type="entry name" value="B5"/>
    <property type="match status" value="1"/>
</dbReference>
<evidence type="ECO:0000256" key="12">
    <source>
        <dbReference type="ARBA" id="ARBA00023146"/>
    </source>
</evidence>